<evidence type="ECO:0000256" key="1">
    <source>
        <dbReference type="ARBA" id="ARBA00005417"/>
    </source>
</evidence>
<dbReference type="PROSITE" id="PS50893">
    <property type="entry name" value="ABC_TRANSPORTER_2"/>
    <property type="match status" value="1"/>
</dbReference>
<comment type="similarity">
    <text evidence="1">Belongs to the ABC transporter superfamily.</text>
</comment>
<dbReference type="GO" id="GO:0005524">
    <property type="term" value="F:ATP binding"/>
    <property type="evidence" value="ECO:0007669"/>
    <property type="project" value="UniProtKB-KW"/>
</dbReference>
<organism evidence="7 8">
    <name type="scientific">Yinghuangia aomiensis</name>
    <dbReference type="NCBI Taxonomy" id="676205"/>
    <lineage>
        <taxon>Bacteria</taxon>
        <taxon>Bacillati</taxon>
        <taxon>Actinomycetota</taxon>
        <taxon>Actinomycetes</taxon>
        <taxon>Kitasatosporales</taxon>
        <taxon>Streptomycetaceae</taxon>
        <taxon>Yinghuangia</taxon>
    </lineage>
</organism>
<evidence type="ECO:0000313" key="7">
    <source>
        <dbReference type="EMBL" id="GAA4944926.1"/>
    </source>
</evidence>
<dbReference type="Proteomes" id="UP001500466">
    <property type="component" value="Unassembled WGS sequence"/>
</dbReference>
<dbReference type="Gene3D" id="3.40.50.300">
    <property type="entry name" value="P-loop containing nucleotide triphosphate hydrolases"/>
    <property type="match status" value="1"/>
</dbReference>
<dbReference type="Pfam" id="PF00005">
    <property type="entry name" value="ABC_tran"/>
    <property type="match status" value="1"/>
</dbReference>
<keyword evidence="8" id="KW-1185">Reference proteome</keyword>
<proteinExistence type="inferred from homology"/>
<feature type="compositionally biased region" description="Low complexity" evidence="5">
    <location>
        <begin position="312"/>
        <end position="324"/>
    </location>
</feature>
<keyword evidence="2" id="KW-0813">Transport</keyword>
<accession>A0ABP9GIX5</accession>
<comment type="caution">
    <text evidence="7">The sequence shown here is derived from an EMBL/GenBank/DDBJ whole genome shotgun (WGS) entry which is preliminary data.</text>
</comment>
<dbReference type="RefSeq" id="WP_345673151.1">
    <property type="nucleotide sequence ID" value="NZ_BAABHS010000001.1"/>
</dbReference>
<dbReference type="EMBL" id="BAABHS010000001">
    <property type="protein sequence ID" value="GAA4944926.1"/>
    <property type="molecule type" value="Genomic_DNA"/>
</dbReference>
<protein>
    <submittedName>
        <fullName evidence="7">ABC transporter ATP-binding protein</fullName>
    </submittedName>
</protein>
<dbReference type="CDD" id="cd03268">
    <property type="entry name" value="ABC_BcrA_bacitracin_resist"/>
    <property type="match status" value="1"/>
</dbReference>
<dbReference type="InterPro" id="IPR003593">
    <property type="entry name" value="AAA+_ATPase"/>
</dbReference>
<evidence type="ECO:0000256" key="2">
    <source>
        <dbReference type="ARBA" id="ARBA00022448"/>
    </source>
</evidence>
<evidence type="ECO:0000256" key="4">
    <source>
        <dbReference type="ARBA" id="ARBA00022840"/>
    </source>
</evidence>
<evidence type="ECO:0000313" key="8">
    <source>
        <dbReference type="Proteomes" id="UP001500466"/>
    </source>
</evidence>
<evidence type="ECO:0000259" key="6">
    <source>
        <dbReference type="PROSITE" id="PS50893"/>
    </source>
</evidence>
<feature type="compositionally biased region" description="Pro residues" evidence="5">
    <location>
        <begin position="325"/>
        <end position="346"/>
    </location>
</feature>
<dbReference type="SMART" id="SM00382">
    <property type="entry name" value="AAA"/>
    <property type="match status" value="1"/>
</dbReference>
<dbReference type="InterPro" id="IPR003439">
    <property type="entry name" value="ABC_transporter-like_ATP-bd"/>
</dbReference>
<gene>
    <name evidence="7" type="ORF">GCM10023205_00690</name>
</gene>
<name>A0ABP9GIX5_9ACTN</name>
<evidence type="ECO:0000256" key="3">
    <source>
        <dbReference type="ARBA" id="ARBA00022741"/>
    </source>
</evidence>
<feature type="region of interest" description="Disordered" evidence="5">
    <location>
        <begin position="301"/>
        <end position="354"/>
    </location>
</feature>
<sequence>MIEAQGLTKRYGTKLAVDQLSFQVRPGTVTGFLGPNGSGKSTTMRMILGLDSPTAGNVLVNGRPYRHVAAPLREVGALLDAKAMHGGRTAYNHLLCLAQSNGIPSRRVDEVLDIVGVRAVAKKRTRGFSLGMGQRLGIATALLGDPGILMFDEPVNGLDPEGILWIRNLMKALAAEGRTVFVSSHLMSEMQVTADHLIVIGQGRMIADMSMRDFIERNSQAYTIVRSPQLDKLTALVEAKGGTVAPDEGGAVRVTGPEPAAIGDMAAAHGIALHELAPKFASLEEVYMALTGNAVEYRAGVPGQPPHPGAPGAPQGWGAPAGWGAPPPGTAMPPAGAPPAAYPAPQIPAHGSER</sequence>
<dbReference type="PANTHER" id="PTHR43335">
    <property type="entry name" value="ABC TRANSPORTER, ATP-BINDING PROTEIN"/>
    <property type="match status" value="1"/>
</dbReference>
<evidence type="ECO:0000256" key="5">
    <source>
        <dbReference type="SAM" id="MobiDB-lite"/>
    </source>
</evidence>
<dbReference type="SUPFAM" id="SSF52540">
    <property type="entry name" value="P-loop containing nucleoside triphosphate hydrolases"/>
    <property type="match status" value="1"/>
</dbReference>
<keyword evidence="4 7" id="KW-0067">ATP-binding</keyword>
<dbReference type="InterPro" id="IPR027417">
    <property type="entry name" value="P-loop_NTPase"/>
</dbReference>
<feature type="domain" description="ABC transporter" evidence="6">
    <location>
        <begin position="2"/>
        <end position="227"/>
    </location>
</feature>
<reference evidence="8" key="1">
    <citation type="journal article" date="2019" name="Int. J. Syst. Evol. Microbiol.">
        <title>The Global Catalogue of Microorganisms (GCM) 10K type strain sequencing project: providing services to taxonomists for standard genome sequencing and annotation.</title>
        <authorList>
            <consortium name="The Broad Institute Genomics Platform"/>
            <consortium name="The Broad Institute Genome Sequencing Center for Infectious Disease"/>
            <person name="Wu L."/>
            <person name="Ma J."/>
        </authorList>
    </citation>
    <scope>NUCLEOTIDE SEQUENCE [LARGE SCALE GENOMIC DNA]</scope>
    <source>
        <strain evidence="8">JCM 17986</strain>
    </source>
</reference>
<keyword evidence="3" id="KW-0547">Nucleotide-binding</keyword>
<dbReference type="PANTHER" id="PTHR43335:SF4">
    <property type="entry name" value="ABC TRANSPORTER, ATP-BINDING PROTEIN"/>
    <property type="match status" value="1"/>
</dbReference>